<dbReference type="Proteomes" id="UP001157502">
    <property type="component" value="Chromosome 30"/>
</dbReference>
<accession>A0ACC2FBA8</accession>
<keyword evidence="2" id="KW-1185">Reference proteome</keyword>
<reference evidence="1" key="1">
    <citation type="submission" date="2021-05" db="EMBL/GenBank/DDBJ databases">
        <authorList>
            <person name="Pan Q."/>
            <person name="Jouanno E."/>
            <person name="Zahm M."/>
            <person name="Klopp C."/>
            <person name="Cabau C."/>
            <person name="Louis A."/>
            <person name="Berthelot C."/>
            <person name="Parey E."/>
            <person name="Roest Crollius H."/>
            <person name="Montfort J."/>
            <person name="Robinson-Rechavi M."/>
            <person name="Bouchez O."/>
            <person name="Lampietro C."/>
            <person name="Lopez Roques C."/>
            <person name="Donnadieu C."/>
            <person name="Postlethwait J."/>
            <person name="Bobe J."/>
            <person name="Dillon D."/>
            <person name="Chandos A."/>
            <person name="von Hippel F."/>
            <person name="Guiguen Y."/>
        </authorList>
    </citation>
    <scope>NUCLEOTIDE SEQUENCE</scope>
    <source>
        <strain evidence="1">YG-Jan2019</strain>
    </source>
</reference>
<name>A0ACC2FBA8_DALPE</name>
<comment type="caution">
    <text evidence="1">The sequence shown here is derived from an EMBL/GenBank/DDBJ whole genome shotgun (WGS) entry which is preliminary data.</text>
</comment>
<sequence>MTPTEQRYAQVEEALAATWACERFGCFILGRPFELETDHKPLVSLLGGKALDDLPPRIQRFKMRLMSNIPVSGDYLSSLRENLKADSTCSALIEYCTDGWPDKSQLQGSL</sequence>
<dbReference type="EMBL" id="CM055757">
    <property type="protein sequence ID" value="KAJ7988619.1"/>
    <property type="molecule type" value="Genomic_DNA"/>
</dbReference>
<evidence type="ECO:0000313" key="2">
    <source>
        <dbReference type="Proteomes" id="UP001157502"/>
    </source>
</evidence>
<organism evidence="1 2">
    <name type="scientific">Dallia pectoralis</name>
    <name type="common">Alaska blackfish</name>
    <dbReference type="NCBI Taxonomy" id="75939"/>
    <lineage>
        <taxon>Eukaryota</taxon>
        <taxon>Metazoa</taxon>
        <taxon>Chordata</taxon>
        <taxon>Craniata</taxon>
        <taxon>Vertebrata</taxon>
        <taxon>Euteleostomi</taxon>
        <taxon>Actinopterygii</taxon>
        <taxon>Neopterygii</taxon>
        <taxon>Teleostei</taxon>
        <taxon>Protacanthopterygii</taxon>
        <taxon>Esociformes</taxon>
        <taxon>Umbridae</taxon>
        <taxon>Dallia</taxon>
    </lineage>
</organism>
<proteinExistence type="predicted"/>
<evidence type="ECO:0000313" key="1">
    <source>
        <dbReference type="EMBL" id="KAJ7988619.1"/>
    </source>
</evidence>
<gene>
    <name evidence="1" type="ORF">DPEC_G00311090</name>
</gene>
<protein>
    <submittedName>
        <fullName evidence="1">Uncharacterized protein</fullName>
    </submittedName>
</protein>